<gene>
    <name evidence="3" type="ORF">M8330_01045</name>
</gene>
<accession>A0A9X2ID44</accession>
<dbReference type="SUPFAM" id="SSF53335">
    <property type="entry name" value="S-adenosyl-L-methionine-dependent methyltransferases"/>
    <property type="match status" value="1"/>
</dbReference>
<protein>
    <submittedName>
        <fullName evidence="3">DUF480 domain-containing protein</fullName>
    </submittedName>
</protein>
<dbReference type="Gene3D" id="1.10.10.10">
    <property type="entry name" value="Winged helix-like DNA-binding domain superfamily/Winged helix DNA-binding domain"/>
    <property type="match status" value="2"/>
</dbReference>
<dbReference type="CDD" id="cd02440">
    <property type="entry name" value="AdoMet_MTases"/>
    <property type="match status" value="1"/>
</dbReference>
<dbReference type="AlphaFoldDB" id="A0A9X2ID44"/>
<organism evidence="3 4">
    <name type="scientific">Nocardioides bruguierae</name>
    <dbReference type="NCBI Taxonomy" id="2945102"/>
    <lineage>
        <taxon>Bacteria</taxon>
        <taxon>Bacillati</taxon>
        <taxon>Actinomycetota</taxon>
        <taxon>Actinomycetes</taxon>
        <taxon>Propionibacteriales</taxon>
        <taxon>Nocardioidaceae</taxon>
        <taxon>Nocardioides</taxon>
    </lineage>
</organism>
<dbReference type="InterPro" id="IPR029063">
    <property type="entry name" value="SAM-dependent_MTases_sf"/>
</dbReference>
<name>A0A9X2ID44_9ACTN</name>
<proteinExistence type="inferred from homology"/>
<keyword evidence="4" id="KW-1185">Reference proteome</keyword>
<dbReference type="SUPFAM" id="SSF46785">
    <property type="entry name" value="Winged helix' DNA-binding domain"/>
    <property type="match status" value="2"/>
</dbReference>
<dbReference type="Gene3D" id="3.40.50.150">
    <property type="entry name" value="Vaccinia Virus protein VP39"/>
    <property type="match status" value="1"/>
</dbReference>
<dbReference type="HAMAP" id="MF_01584">
    <property type="entry name" value="UPF0502"/>
    <property type="match status" value="1"/>
</dbReference>
<evidence type="ECO:0000256" key="1">
    <source>
        <dbReference type="HAMAP-Rule" id="MF_01584"/>
    </source>
</evidence>
<dbReference type="EMBL" id="JAMOIL010000001">
    <property type="protein sequence ID" value="MCM0618877.1"/>
    <property type="molecule type" value="Genomic_DNA"/>
</dbReference>
<sequence length="411" mass="44682">MSTTHPADAADLDEVSQRVLGALMEKQVTVPGSYPMTLNALRTACNQSSSREPVMDLDEQTVEATVRALKEQGLLRIVWADSGRRTLKYHQALDEVLGLAEDEKALLTVLLLRGPQSPGELRSRTERLHAFADREDVERTLEELAAREQPLVRRLDRRSGDRDHRWAHLLGPEPGAAAAAAPALPDDAGAEDGPEARDAVVLGMYDGLADAYAERYATELDGWGLPLERWLLWRVAEHAAETGLPLVEAGAGPGHVTAYLAAQGADARGLDVSPAMAALARARHPELRFDVGDLRRLMRPEAAEGWGAVVSWFSTHHFSPGELPDVVAALARPLAPGGQLLLATYTGTEVHRVGEWLGYDVTGLAVVPTDPTRLVEAVRAAGLEDVEWYVRGARPEDGEDSDRVFVLARRP</sequence>
<feature type="domain" description="Methyltransferase" evidence="2">
    <location>
        <begin position="247"/>
        <end position="338"/>
    </location>
</feature>
<dbReference type="InterPro" id="IPR036388">
    <property type="entry name" value="WH-like_DNA-bd_sf"/>
</dbReference>
<dbReference type="InterPro" id="IPR007432">
    <property type="entry name" value="DUF480"/>
</dbReference>
<dbReference type="InterPro" id="IPR041698">
    <property type="entry name" value="Methyltransf_25"/>
</dbReference>
<dbReference type="InterPro" id="IPR036390">
    <property type="entry name" value="WH_DNA-bd_sf"/>
</dbReference>
<dbReference type="Pfam" id="PF04337">
    <property type="entry name" value="DUF480"/>
    <property type="match status" value="1"/>
</dbReference>
<comment type="similarity">
    <text evidence="1">Belongs to the UPF0502 family.</text>
</comment>
<reference evidence="3" key="1">
    <citation type="submission" date="2022-05" db="EMBL/GenBank/DDBJ databases">
        <authorList>
            <person name="Tuo L."/>
        </authorList>
    </citation>
    <scope>NUCLEOTIDE SEQUENCE</scope>
    <source>
        <strain evidence="3">BSK12Z-4</strain>
    </source>
</reference>
<evidence type="ECO:0000313" key="3">
    <source>
        <dbReference type="EMBL" id="MCM0618877.1"/>
    </source>
</evidence>
<comment type="caution">
    <text evidence="3">The sequence shown here is derived from an EMBL/GenBank/DDBJ whole genome shotgun (WGS) entry which is preliminary data.</text>
</comment>
<dbReference type="PANTHER" id="PTHR38768:SF1">
    <property type="entry name" value="UPF0502 PROTEIN YCEH"/>
    <property type="match status" value="1"/>
</dbReference>
<dbReference type="RefSeq" id="WP_250825829.1">
    <property type="nucleotide sequence ID" value="NZ_JAMOIL010000001.1"/>
</dbReference>
<evidence type="ECO:0000313" key="4">
    <source>
        <dbReference type="Proteomes" id="UP001139485"/>
    </source>
</evidence>
<dbReference type="Proteomes" id="UP001139485">
    <property type="component" value="Unassembled WGS sequence"/>
</dbReference>
<dbReference type="PANTHER" id="PTHR38768">
    <property type="entry name" value="UPF0502 PROTEIN YCEH"/>
    <property type="match status" value="1"/>
</dbReference>
<evidence type="ECO:0000259" key="2">
    <source>
        <dbReference type="Pfam" id="PF13649"/>
    </source>
</evidence>
<dbReference type="Pfam" id="PF13649">
    <property type="entry name" value="Methyltransf_25"/>
    <property type="match status" value="1"/>
</dbReference>